<organism evidence="1 2">
    <name type="scientific">Mesotoga prima MesG1.Ag.4.2</name>
    <dbReference type="NCBI Taxonomy" id="660470"/>
    <lineage>
        <taxon>Bacteria</taxon>
        <taxon>Thermotogati</taxon>
        <taxon>Thermotogota</taxon>
        <taxon>Thermotogae</taxon>
        <taxon>Kosmotogales</taxon>
        <taxon>Kosmotogaceae</taxon>
        <taxon>Mesotoga</taxon>
    </lineage>
</organism>
<dbReference type="KEGG" id="mpg:Theba_2692"/>
<evidence type="ECO:0000313" key="2">
    <source>
        <dbReference type="Proteomes" id="UP000002881"/>
    </source>
</evidence>
<evidence type="ECO:0000313" key="1">
    <source>
        <dbReference type="EMBL" id="AFK08291.1"/>
    </source>
</evidence>
<protein>
    <submittedName>
        <fullName evidence="1">Uncharacterized protein</fullName>
    </submittedName>
</protein>
<proteinExistence type="predicted"/>
<accession>I2F8N8</accession>
<dbReference type="EMBL" id="CP003532">
    <property type="protein sequence ID" value="AFK08291.1"/>
    <property type="molecule type" value="Genomic_DNA"/>
</dbReference>
<keyword evidence="2" id="KW-1185">Reference proteome</keyword>
<dbReference type="HOGENOM" id="CLU_1641740_0_0_0"/>
<dbReference type="RefSeq" id="WP_014731986.1">
    <property type="nucleotide sequence ID" value="NC_017934.1"/>
</dbReference>
<dbReference type="Proteomes" id="UP000002881">
    <property type="component" value="Chromosome"/>
</dbReference>
<dbReference type="GeneID" id="87108391"/>
<reference evidence="1 2" key="1">
    <citation type="journal article" date="2012" name="Genome Biol. Evol.">
        <title>Genome Sequence of the Mesophilic Thermotogales Bacterium Mesotoga prima MesG1.Ag.4.2 Reveals the Largest Thermotogales Genome To Date.</title>
        <authorList>
            <person name="Zhaxybayeva O."/>
            <person name="Swithers K.S."/>
            <person name="Foght J."/>
            <person name="Green A.G."/>
            <person name="Bruce D."/>
            <person name="Detter C."/>
            <person name="Han S."/>
            <person name="Teshima H."/>
            <person name="Han J."/>
            <person name="Woyke T."/>
            <person name="Pitluck S."/>
            <person name="Nolan M."/>
            <person name="Ivanova N."/>
            <person name="Pati A."/>
            <person name="Land M.L."/>
            <person name="Dlutek M."/>
            <person name="Doolittle W.F."/>
            <person name="Noll K.M."/>
            <person name="Nesbo C.L."/>
        </authorList>
    </citation>
    <scope>NUCLEOTIDE SEQUENCE [LARGE SCALE GENOMIC DNA]</scope>
    <source>
        <strain evidence="2">mesG1.Ag.4.2</strain>
    </source>
</reference>
<sequence length="161" mass="17182" precursor="true">MRAVQMVCLFLFVITFSLLVAVEIDLGVGADITQSDETSLSCARLSLLASVGPLSIDLPIAQIWPSERRLELADPMLSYAGLNLKLPITVLYMKAGLGVQLKGLIDLVGGSIEGWDVPARVRAGLGLSDSGLFLEGGVNLDFTPSLESMSFFPYIAAGFVF</sequence>
<gene>
    <name evidence="1" type="ORF">Theba_2692</name>
</gene>
<dbReference type="AlphaFoldDB" id="I2F8N8"/>
<name>I2F8N8_9BACT</name>